<comment type="caution">
    <text evidence="4">The sequence shown here is derived from an EMBL/GenBank/DDBJ whole genome shotgun (WGS) entry which is preliminary data.</text>
</comment>
<dbReference type="RefSeq" id="WP_005601371.1">
    <property type="nucleotide sequence ID" value="NZ_GG663520.1"/>
</dbReference>
<feature type="compositionally biased region" description="Polar residues" evidence="1">
    <location>
        <begin position="210"/>
        <end position="242"/>
    </location>
</feature>
<protein>
    <recommendedName>
        <fullName evidence="6">Ig-like domain-containing protein</fullName>
    </recommendedName>
</protein>
<feature type="region of interest" description="Disordered" evidence="1">
    <location>
        <begin position="206"/>
        <end position="271"/>
    </location>
</feature>
<proteinExistence type="predicted"/>
<dbReference type="eggNOG" id="ENOG5030JCQ">
    <property type="taxonomic scope" value="Bacteria"/>
</dbReference>
<dbReference type="GeneID" id="98919292"/>
<keyword evidence="2" id="KW-0812">Transmembrane</keyword>
<evidence type="ECO:0008006" key="6">
    <source>
        <dbReference type="Google" id="ProtNLM"/>
    </source>
</evidence>
<dbReference type="EMBL" id="ABWN01000019">
    <property type="protein sequence ID" value="EFF69302.1"/>
    <property type="molecule type" value="Genomic_DNA"/>
</dbReference>
<organism evidence="4 5">
    <name type="scientific">Eshraghiella crossota DSM 2876</name>
    <dbReference type="NCBI Taxonomy" id="511680"/>
    <lineage>
        <taxon>Bacteria</taxon>
        <taxon>Bacillati</taxon>
        <taxon>Bacillota</taxon>
        <taxon>Clostridia</taxon>
        <taxon>Lachnospirales</taxon>
        <taxon>Lachnospiraceae</taxon>
        <taxon>Eshraghiella</taxon>
    </lineage>
</organism>
<keyword evidence="2" id="KW-1133">Transmembrane helix</keyword>
<feature type="chain" id="PRO_5039112363" description="Ig-like domain-containing protein" evidence="3">
    <location>
        <begin position="19"/>
        <end position="311"/>
    </location>
</feature>
<evidence type="ECO:0000256" key="1">
    <source>
        <dbReference type="SAM" id="MobiDB-lite"/>
    </source>
</evidence>
<dbReference type="AlphaFoldDB" id="D4RXE0"/>
<keyword evidence="2" id="KW-0472">Membrane</keyword>
<dbReference type="HOGENOM" id="CLU_893342_0_0_9"/>
<evidence type="ECO:0000256" key="3">
    <source>
        <dbReference type="SAM" id="SignalP"/>
    </source>
</evidence>
<dbReference type="Proteomes" id="UP000006238">
    <property type="component" value="Unassembled WGS sequence"/>
</dbReference>
<feature type="signal peptide" evidence="3">
    <location>
        <begin position="1"/>
        <end position="18"/>
    </location>
</feature>
<gene>
    <name evidence="4" type="ORF">BUTYVIB_00491</name>
</gene>
<keyword evidence="3" id="KW-0732">Signal</keyword>
<evidence type="ECO:0000256" key="2">
    <source>
        <dbReference type="SAM" id="Phobius"/>
    </source>
</evidence>
<name>D4RXE0_9FIRM</name>
<accession>D4RXE0</accession>
<evidence type="ECO:0000313" key="5">
    <source>
        <dbReference type="Proteomes" id="UP000006238"/>
    </source>
</evidence>
<feature type="transmembrane region" description="Helical" evidence="2">
    <location>
        <begin position="279"/>
        <end position="303"/>
    </location>
</feature>
<feature type="compositionally biased region" description="Basic and acidic residues" evidence="1">
    <location>
        <begin position="244"/>
        <end position="262"/>
    </location>
</feature>
<sequence length="311" mass="33933">MKKLLLCFVFLLSFVGFAATTVSADGPAKPVIEGEMPDCYMPIGSDGIILFTNASVPDGGTLKYQWYATDIENMAMIRAIDYAEGDSYQVPEELGVKWYCYAAWNVVGGVESEPTYSRLIRVEFYENSSVHTHSFSEWMVTTKPTCTEAGIKTRECDCGVTERAEVPAAGHIWDAGTITREPAPKADGEKTYSCLVCKVTMTEPVIYSGSPESNNNEKTSGSLESNNNEKTSGSLESNNVEKSSAAKDEDASTELKENHEENTEQTSSVESNKVSFPRWMIAVIVAVTVALVIVVGILVIVLIRKDTAGKE</sequence>
<keyword evidence="5" id="KW-1185">Reference proteome</keyword>
<reference evidence="4 5" key="1">
    <citation type="submission" date="2010-02" db="EMBL/GenBank/DDBJ databases">
        <authorList>
            <person name="Weinstock G."/>
            <person name="Sodergren E."/>
            <person name="Clifton S."/>
            <person name="Fulton L."/>
            <person name="Fulton B."/>
            <person name="Courtney L."/>
            <person name="Fronick C."/>
            <person name="Harrison M."/>
            <person name="Strong C."/>
            <person name="Farmer C."/>
            <person name="Delahaunty K."/>
            <person name="Markovic C."/>
            <person name="Hall O."/>
            <person name="Minx P."/>
            <person name="Tomlinson C."/>
            <person name="Mitreva M."/>
            <person name="Nelson J."/>
            <person name="Hou S."/>
            <person name="Wollam A."/>
            <person name="Pepin K.H."/>
            <person name="Johnson M."/>
            <person name="Bhonagiri V."/>
            <person name="Zhang X."/>
            <person name="Suruliraj S."/>
            <person name="Warren W."/>
            <person name="Chinwalla A."/>
            <person name="Mardis E.R."/>
            <person name="Wilson R.K."/>
        </authorList>
    </citation>
    <scope>NUCLEOTIDE SEQUENCE [LARGE SCALE GENOMIC DNA]</scope>
    <source>
        <strain evidence="4 5">DSM 2876</strain>
    </source>
</reference>
<evidence type="ECO:0000313" key="4">
    <source>
        <dbReference type="EMBL" id="EFF69302.1"/>
    </source>
</evidence>